<comment type="caution">
    <text evidence="2">The sequence shown here is derived from an EMBL/GenBank/DDBJ whole genome shotgun (WGS) entry which is preliminary data.</text>
</comment>
<evidence type="ECO:0000313" key="3">
    <source>
        <dbReference type="EMBL" id="KAJ6827602.1"/>
    </source>
</evidence>
<dbReference type="EMBL" id="JANAVB010020000">
    <property type="protein sequence ID" value="KAJ6827602.1"/>
    <property type="molecule type" value="Genomic_DNA"/>
</dbReference>
<dbReference type="AlphaFoldDB" id="A0AAX6GHD5"/>
<accession>A0AAX6GHD5</accession>
<evidence type="ECO:0000256" key="1">
    <source>
        <dbReference type="SAM" id="Phobius"/>
    </source>
</evidence>
<keyword evidence="1" id="KW-0812">Transmembrane</keyword>
<organism evidence="2 4">
    <name type="scientific">Iris pallida</name>
    <name type="common">Sweet iris</name>
    <dbReference type="NCBI Taxonomy" id="29817"/>
    <lineage>
        <taxon>Eukaryota</taxon>
        <taxon>Viridiplantae</taxon>
        <taxon>Streptophyta</taxon>
        <taxon>Embryophyta</taxon>
        <taxon>Tracheophyta</taxon>
        <taxon>Spermatophyta</taxon>
        <taxon>Magnoliopsida</taxon>
        <taxon>Liliopsida</taxon>
        <taxon>Asparagales</taxon>
        <taxon>Iridaceae</taxon>
        <taxon>Iridoideae</taxon>
        <taxon>Irideae</taxon>
        <taxon>Iris</taxon>
    </lineage>
</organism>
<name>A0AAX6GHD5_IRIPA</name>
<dbReference type="EMBL" id="JANAVB010020000">
    <property type="protein sequence ID" value="KAJ6827601.1"/>
    <property type="molecule type" value="Genomic_DNA"/>
</dbReference>
<keyword evidence="4" id="KW-1185">Reference proteome</keyword>
<protein>
    <submittedName>
        <fullName evidence="2">Uncharacterized protein</fullName>
    </submittedName>
</protein>
<feature type="transmembrane region" description="Helical" evidence="1">
    <location>
        <begin position="12"/>
        <end position="28"/>
    </location>
</feature>
<sequence length="94" mass="11342">MEVLFSDSEFRIYTYIYTGFFAIRIKFWKMVGSFPLKFCCSFCDGNIFLLEGWFCWVDLLGSLVLFGYSVTYKCWIGFGKVFLYGWLYKYRVWN</sequence>
<reference evidence="2" key="1">
    <citation type="journal article" date="2023" name="GigaByte">
        <title>Genome assembly of the bearded iris, Iris pallida Lam.</title>
        <authorList>
            <person name="Bruccoleri R.E."/>
            <person name="Oakeley E.J."/>
            <person name="Faust A.M.E."/>
            <person name="Altorfer M."/>
            <person name="Dessus-Babus S."/>
            <person name="Burckhardt D."/>
            <person name="Oertli M."/>
            <person name="Naumann U."/>
            <person name="Petersen F."/>
            <person name="Wong J."/>
        </authorList>
    </citation>
    <scope>NUCLEOTIDE SEQUENCE</scope>
    <source>
        <strain evidence="2">GSM-AAB239-AS_SAM_17_03QT</strain>
    </source>
</reference>
<dbReference type="Proteomes" id="UP001140949">
    <property type="component" value="Unassembled WGS sequence"/>
</dbReference>
<proteinExistence type="predicted"/>
<keyword evidence="1" id="KW-1133">Transmembrane helix</keyword>
<evidence type="ECO:0000313" key="2">
    <source>
        <dbReference type="EMBL" id="KAJ6827601.1"/>
    </source>
</evidence>
<evidence type="ECO:0000313" key="4">
    <source>
        <dbReference type="Proteomes" id="UP001140949"/>
    </source>
</evidence>
<gene>
    <name evidence="2" type="ORF">M6B38_366865</name>
    <name evidence="3" type="ORF">M6B38_366870</name>
</gene>
<reference evidence="2" key="2">
    <citation type="submission" date="2023-04" db="EMBL/GenBank/DDBJ databases">
        <authorList>
            <person name="Bruccoleri R.E."/>
            <person name="Oakeley E.J."/>
            <person name="Faust A.-M."/>
            <person name="Dessus-Babus S."/>
            <person name="Altorfer M."/>
            <person name="Burckhardt D."/>
            <person name="Oertli M."/>
            <person name="Naumann U."/>
            <person name="Petersen F."/>
            <person name="Wong J."/>
        </authorList>
    </citation>
    <scope>NUCLEOTIDE SEQUENCE</scope>
    <source>
        <strain evidence="2">GSM-AAB239-AS_SAM_17_03QT</strain>
        <tissue evidence="2">Leaf</tissue>
    </source>
</reference>
<keyword evidence="1" id="KW-0472">Membrane</keyword>